<sequence length="846" mass="96240">MSIVTPLLILLMVIYHALAYSASLIDEPVQACVIARDVDLTDDVRAKFAQCLGWQADQTSPICLGSYQPLTVAPLASPDEIRIMADRVSFYQDKPSSLKGHVEIQQNQRIVNAQTAYVYRDPKSKQITKIEFLGNVRYLEPDKLLIARKATINPQNKSGQTEDVIYRFNTNKRTAVLPAWGRAGLMQRFPNSDYLLRQATYTTCAPQDKAWDLEAKSIVIDNKKKMGVARNVTLRIRERPVLYVPYLSFPTTKERKSGFLMPLAGYSNVGGFDLGLPYYWNIAPNYDLTLTPHLYTKRNVMLGGEFRYLTANSAGIIVGNFLPDDAAYRNFLNSHAEQFPSFKDKSTNRWLYGALNTTQFTPNLRLNVNVQQVSDDYYFQDFSSNLALITQRQLLRQADLTYSTEHWTFRGMAQSFQTLHPINETPIADQYERLPQLYAHGYYYELPAEANLNITGQYDQFFWPTSTLQDPIIAMLPGVIPGVEMPQGPRFHFNPVLSLPQRTNWGFITPSAEFVENYYQVRNDWHDTHTEYNRFIPRFSTHAGLFFDRNFNWKGGSYTQTLEPSLFYLYVPFYDQSRLPIYDTANMIFNFDQLFRTNRFSGFDRIGDANQLTYALTSRWLSNETGAERASFSIGQIKYFTNRNVQLCRSLTGSCIANPLEIGQLSPFYGVSPIASRAVYHFNPALKILGDYVWDPATSGTNNGGLNLHYQPKPNAIINVGYSYLVNGDVTKVRNDAGVDNSLHQGLISVSWPISDRWSTIGAYSHNISKDYSMMSLLGIQYDSCCWAARILGGRTFKSLNAEFSPQYNNNIYLQILLKGLGSVANSDPGSVLNTYIPGYEDPFRR</sequence>
<dbReference type="PATRIC" id="fig|447.4.peg.946"/>
<keyword evidence="1 4" id="KW-0732">Signal</keyword>
<dbReference type="RefSeq" id="WP_058458569.1">
    <property type="nucleotide sequence ID" value="NZ_CAAAIY010000029.1"/>
</dbReference>
<dbReference type="HAMAP" id="MF_01411">
    <property type="entry name" value="LPS_assembly_LptD"/>
    <property type="match status" value="1"/>
</dbReference>
<feature type="domain" description="Organic solvent tolerance-like N-terminal" evidence="5">
    <location>
        <begin position="83"/>
        <end position="224"/>
    </location>
</feature>
<protein>
    <recommendedName>
        <fullName evidence="4">LPS-assembly protein LptD</fullName>
    </recommendedName>
</protein>
<evidence type="ECO:0000256" key="1">
    <source>
        <dbReference type="ARBA" id="ARBA00022729"/>
    </source>
</evidence>
<evidence type="ECO:0000313" key="7">
    <source>
        <dbReference type="EMBL" id="KTC75268.1"/>
    </source>
</evidence>
<keyword evidence="2 4" id="KW-0472">Membrane</keyword>
<evidence type="ECO:0000259" key="5">
    <source>
        <dbReference type="Pfam" id="PF03968"/>
    </source>
</evidence>
<comment type="function">
    <text evidence="4">Together with LptE, is involved in the assembly of lipopolysaccharide (LPS) at the surface of the outer membrane.</text>
</comment>
<comment type="subcellular location">
    <subcellularLocation>
        <location evidence="4">Cell outer membrane</location>
    </subcellularLocation>
</comment>
<organism evidence="7 8">
    <name type="scientific">Legionella bozemanae</name>
    <name type="common">Fluoribacter bozemanae</name>
    <dbReference type="NCBI Taxonomy" id="447"/>
    <lineage>
        <taxon>Bacteria</taxon>
        <taxon>Pseudomonadati</taxon>
        <taxon>Pseudomonadota</taxon>
        <taxon>Gammaproteobacteria</taxon>
        <taxon>Legionellales</taxon>
        <taxon>Legionellaceae</taxon>
        <taxon>Legionella</taxon>
    </lineage>
</organism>
<dbReference type="OrthoDB" id="9760225at2"/>
<dbReference type="GO" id="GO:0015920">
    <property type="term" value="P:lipopolysaccharide transport"/>
    <property type="evidence" value="ECO:0007669"/>
    <property type="project" value="InterPro"/>
</dbReference>
<dbReference type="InterPro" id="IPR020889">
    <property type="entry name" value="LipoPS_assembly_LptD"/>
</dbReference>
<keyword evidence="8" id="KW-1185">Reference proteome</keyword>
<dbReference type="GO" id="GO:0009279">
    <property type="term" value="C:cell outer membrane"/>
    <property type="evidence" value="ECO:0007669"/>
    <property type="project" value="UniProtKB-SubCell"/>
</dbReference>
<comment type="subunit">
    <text evidence="4">Component of the lipopolysaccharide transport and assembly complex. Interacts with LptE and LptA.</text>
</comment>
<dbReference type="Proteomes" id="UP000054695">
    <property type="component" value="Unassembled WGS sequence"/>
</dbReference>
<dbReference type="GO" id="GO:0043165">
    <property type="term" value="P:Gram-negative-bacterium-type cell outer membrane assembly"/>
    <property type="evidence" value="ECO:0007669"/>
    <property type="project" value="UniProtKB-UniRule"/>
</dbReference>
<evidence type="ECO:0000256" key="4">
    <source>
        <dbReference type="HAMAP-Rule" id="MF_01411"/>
    </source>
</evidence>
<dbReference type="EMBL" id="LNXU01000011">
    <property type="protein sequence ID" value="KTC75268.1"/>
    <property type="molecule type" value="Genomic_DNA"/>
</dbReference>
<evidence type="ECO:0000256" key="2">
    <source>
        <dbReference type="ARBA" id="ARBA00023136"/>
    </source>
</evidence>
<dbReference type="AlphaFoldDB" id="A0A0W0RWM6"/>
<dbReference type="Pfam" id="PF03968">
    <property type="entry name" value="LptD_N"/>
    <property type="match status" value="1"/>
</dbReference>
<evidence type="ECO:0000313" key="8">
    <source>
        <dbReference type="Proteomes" id="UP000054695"/>
    </source>
</evidence>
<dbReference type="InterPro" id="IPR005653">
    <property type="entry name" value="OstA-like_N"/>
</dbReference>
<dbReference type="STRING" id="447.Lboz_0875"/>
<gene>
    <name evidence="7" type="primary">ostA</name>
    <name evidence="4" type="synonym">lptD</name>
    <name evidence="7" type="ORF">Lboz_0875</name>
</gene>
<dbReference type="InterPro" id="IPR050218">
    <property type="entry name" value="LptD"/>
</dbReference>
<evidence type="ECO:0000259" key="6">
    <source>
        <dbReference type="Pfam" id="PF04453"/>
    </source>
</evidence>
<dbReference type="InterPro" id="IPR007543">
    <property type="entry name" value="LptD_C"/>
</dbReference>
<dbReference type="GO" id="GO:1990351">
    <property type="term" value="C:transporter complex"/>
    <property type="evidence" value="ECO:0007669"/>
    <property type="project" value="TreeGrafter"/>
</dbReference>
<name>A0A0W0RWM6_LEGBO</name>
<dbReference type="PANTHER" id="PTHR30189">
    <property type="entry name" value="LPS-ASSEMBLY PROTEIN"/>
    <property type="match status" value="1"/>
</dbReference>
<reference evidence="7 8" key="1">
    <citation type="submission" date="2015-11" db="EMBL/GenBank/DDBJ databases">
        <title>Genomic analysis of 38 Legionella species identifies large and diverse effector repertoires.</title>
        <authorList>
            <person name="Burstein D."/>
            <person name="Amaro F."/>
            <person name="Zusman T."/>
            <person name="Lifshitz Z."/>
            <person name="Cohen O."/>
            <person name="Gilbert J.A."/>
            <person name="Pupko T."/>
            <person name="Shuman H.A."/>
            <person name="Segal G."/>
        </authorList>
    </citation>
    <scope>NUCLEOTIDE SEQUENCE [LARGE SCALE GENOMIC DNA]</scope>
    <source>
        <strain evidence="7 8">WIGA</strain>
    </source>
</reference>
<comment type="caution">
    <text evidence="7">The sequence shown here is derived from an EMBL/GenBank/DDBJ whole genome shotgun (WGS) entry which is preliminary data.</text>
</comment>
<comment type="similarity">
    <text evidence="4">Belongs to the LptD family.</text>
</comment>
<proteinExistence type="inferred from homology"/>
<accession>A0A0W0RWM6</accession>
<evidence type="ECO:0000256" key="3">
    <source>
        <dbReference type="ARBA" id="ARBA00023237"/>
    </source>
</evidence>
<keyword evidence="3 4" id="KW-0998">Cell outer membrane</keyword>
<dbReference type="PANTHER" id="PTHR30189:SF1">
    <property type="entry name" value="LPS-ASSEMBLY PROTEIN LPTD"/>
    <property type="match status" value="1"/>
</dbReference>
<comment type="caution">
    <text evidence="4">Lacks conserved residue(s) required for the propagation of feature annotation.</text>
</comment>
<dbReference type="Pfam" id="PF04453">
    <property type="entry name" value="LptD"/>
    <property type="match status" value="1"/>
</dbReference>
<feature type="domain" description="LptD C-terminal" evidence="6">
    <location>
        <begin position="347"/>
        <end position="758"/>
    </location>
</feature>